<protein>
    <recommendedName>
        <fullName evidence="1">rRNA N-glycosylase</fullName>
        <ecNumber evidence="1">3.2.2.22</ecNumber>
    </recommendedName>
</protein>
<keyword evidence="1" id="KW-0800">Toxin</keyword>
<feature type="chain" id="PRO_5032991068" description="rRNA N-glycosylase" evidence="3">
    <location>
        <begin position="17"/>
        <end position="311"/>
    </location>
</feature>
<dbReference type="AlphaFoldDB" id="A0A835FC63"/>
<feature type="compositionally biased region" description="Acidic residues" evidence="2">
    <location>
        <begin position="282"/>
        <end position="299"/>
    </location>
</feature>
<evidence type="ECO:0000313" key="4">
    <source>
        <dbReference type="EMBL" id="KAF8733879.1"/>
    </source>
</evidence>
<dbReference type="Pfam" id="PF00161">
    <property type="entry name" value="RIP"/>
    <property type="match status" value="1"/>
</dbReference>
<proteinExistence type="inferred from homology"/>
<accession>A0A835FC63</accession>
<reference evidence="4" key="1">
    <citation type="submission" date="2020-07" db="EMBL/GenBank/DDBJ databases">
        <title>Genome sequence and genetic diversity analysis of an under-domesticated orphan crop, white fonio (Digitaria exilis).</title>
        <authorList>
            <person name="Bennetzen J.L."/>
            <person name="Chen S."/>
            <person name="Ma X."/>
            <person name="Wang X."/>
            <person name="Yssel A.E.J."/>
            <person name="Chaluvadi S.R."/>
            <person name="Johnson M."/>
            <person name="Gangashetty P."/>
            <person name="Hamidou F."/>
            <person name="Sanogo M.D."/>
            <person name="Zwaenepoel A."/>
            <person name="Wallace J."/>
            <person name="Van De Peer Y."/>
            <person name="Van Deynze A."/>
        </authorList>
    </citation>
    <scope>NUCLEOTIDE SEQUENCE</scope>
    <source>
        <tissue evidence="4">Leaves</tissue>
    </source>
</reference>
<comment type="caution">
    <text evidence="4">The sequence shown here is derived from an EMBL/GenBank/DDBJ whole genome shotgun (WGS) entry which is preliminary data.</text>
</comment>
<dbReference type="SUPFAM" id="SSF56371">
    <property type="entry name" value="Ribosome inactivating proteins (RIP)"/>
    <property type="match status" value="1"/>
</dbReference>
<dbReference type="GO" id="GO:0017148">
    <property type="term" value="P:negative regulation of translation"/>
    <property type="evidence" value="ECO:0007669"/>
    <property type="project" value="UniProtKB-KW"/>
</dbReference>
<dbReference type="Gene3D" id="3.40.420.10">
    <property type="entry name" value="Ricin (A subunit), domain 1"/>
    <property type="match status" value="1"/>
</dbReference>
<dbReference type="PANTHER" id="PTHR33453:SF10">
    <property type="entry name" value="RRNA N-GLYCOSYLASE"/>
    <property type="match status" value="1"/>
</dbReference>
<evidence type="ECO:0000256" key="2">
    <source>
        <dbReference type="SAM" id="MobiDB-lite"/>
    </source>
</evidence>
<name>A0A835FC63_9POAL</name>
<dbReference type="PANTHER" id="PTHR33453">
    <property type="match status" value="1"/>
</dbReference>
<keyword evidence="1" id="KW-0378">Hydrolase</keyword>
<dbReference type="OrthoDB" id="690849at2759"/>
<feature type="region of interest" description="Disordered" evidence="2">
    <location>
        <begin position="282"/>
        <end position="311"/>
    </location>
</feature>
<dbReference type="InterPro" id="IPR016138">
    <property type="entry name" value="Ribosome_inactivat_prot_sub1"/>
</dbReference>
<dbReference type="GO" id="GO:0030598">
    <property type="term" value="F:rRNA N-glycosylase activity"/>
    <property type="evidence" value="ECO:0007669"/>
    <property type="project" value="UniProtKB-EC"/>
</dbReference>
<dbReference type="EC" id="3.2.2.22" evidence="1"/>
<sequence>MAAALLVLLLAAAASAASLAEAGYVASDVHLASNLCVQPHTELFDALHRTMGDAMPRYEFGGHRFLSDKDADAEERSPPARTIKLHLSGCSDEDRVTLALSDADAGVLAYADAAGLWHAFPGFEFMFPNSTTLPFNASYDHLIGGHRNLPMVPLGRSSALQAIQELSRPGTAAAAALVRLMAMTSEALLWKAIREAFGQRWESESFVTKEQAELVPHWVDLSYLVWRWEVTGAWEGESAGAKALEKIGIYNGAQALSVVDLLKRPKELCVGDGHGELDLAEEDGEMEEDDESTITEEAGEGGAAAALHRNI</sequence>
<keyword evidence="3" id="KW-0732">Signal</keyword>
<dbReference type="GO" id="GO:0006952">
    <property type="term" value="P:defense response"/>
    <property type="evidence" value="ECO:0007669"/>
    <property type="project" value="UniProtKB-KW"/>
</dbReference>
<dbReference type="InterPro" id="IPR001574">
    <property type="entry name" value="Ribosome_inactivat_prot"/>
</dbReference>
<gene>
    <name evidence="4" type="ORF">HU200_014732</name>
</gene>
<feature type="signal peptide" evidence="3">
    <location>
        <begin position="1"/>
        <end position="16"/>
    </location>
</feature>
<dbReference type="InterPro" id="IPR036041">
    <property type="entry name" value="Ribosome-inact_prot_sf"/>
</dbReference>
<comment type="catalytic activity">
    <reaction evidence="1">
        <text>Endohydrolysis of the N-glycosidic bond at one specific adenosine on the 28S rRNA.</text>
        <dbReference type="EC" id="3.2.2.22"/>
    </reaction>
</comment>
<evidence type="ECO:0000256" key="1">
    <source>
        <dbReference type="RuleBase" id="RU004915"/>
    </source>
</evidence>
<comment type="similarity">
    <text evidence="1">Belongs to the ribosome-inactivating protein family.</text>
</comment>
<keyword evidence="1" id="KW-0652">Protein synthesis inhibitor</keyword>
<evidence type="ECO:0000256" key="3">
    <source>
        <dbReference type="SAM" id="SignalP"/>
    </source>
</evidence>
<organism evidence="4 5">
    <name type="scientific">Digitaria exilis</name>
    <dbReference type="NCBI Taxonomy" id="1010633"/>
    <lineage>
        <taxon>Eukaryota</taxon>
        <taxon>Viridiplantae</taxon>
        <taxon>Streptophyta</taxon>
        <taxon>Embryophyta</taxon>
        <taxon>Tracheophyta</taxon>
        <taxon>Spermatophyta</taxon>
        <taxon>Magnoliopsida</taxon>
        <taxon>Liliopsida</taxon>
        <taxon>Poales</taxon>
        <taxon>Poaceae</taxon>
        <taxon>PACMAD clade</taxon>
        <taxon>Panicoideae</taxon>
        <taxon>Panicodae</taxon>
        <taxon>Paniceae</taxon>
        <taxon>Anthephorinae</taxon>
        <taxon>Digitaria</taxon>
    </lineage>
</organism>
<keyword evidence="5" id="KW-1185">Reference proteome</keyword>
<dbReference type="GO" id="GO:0090729">
    <property type="term" value="F:toxin activity"/>
    <property type="evidence" value="ECO:0007669"/>
    <property type="project" value="UniProtKB-KW"/>
</dbReference>
<dbReference type="Proteomes" id="UP000636709">
    <property type="component" value="Unassembled WGS sequence"/>
</dbReference>
<keyword evidence="1" id="KW-0611">Plant defense</keyword>
<dbReference type="EMBL" id="JACEFO010001597">
    <property type="protein sequence ID" value="KAF8733879.1"/>
    <property type="molecule type" value="Genomic_DNA"/>
</dbReference>
<evidence type="ECO:0000313" key="5">
    <source>
        <dbReference type="Proteomes" id="UP000636709"/>
    </source>
</evidence>